<reference evidence="1" key="1">
    <citation type="submission" date="2014-11" db="EMBL/GenBank/DDBJ databases">
        <authorList>
            <person name="Amaro Gonzalez C."/>
        </authorList>
    </citation>
    <scope>NUCLEOTIDE SEQUENCE</scope>
</reference>
<proteinExistence type="predicted"/>
<protein>
    <submittedName>
        <fullName evidence="1">Uncharacterized protein</fullName>
    </submittedName>
</protein>
<name>A0A0E9U3T2_ANGAN</name>
<reference evidence="1" key="2">
    <citation type="journal article" date="2015" name="Fish Shellfish Immunol.">
        <title>Early steps in the European eel (Anguilla anguilla)-Vibrio vulnificus interaction in the gills: Role of the RtxA13 toxin.</title>
        <authorList>
            <person name="Callol A."/>
            <person name="Pajuelo D."/>
            <person name="Ebbesson L."/>
            <person name="Teles M."/>
            <person name="MacKenzie S."/>
            <person name="Amaro C."/>
        </authorList>
    </citation>
    <scope>NUCLEOTIDE SEQUENCE</scope>
</reference>
<accession>A0A0E9U3T2</accession>
<sequence>MFLLFLNGSHCVADNLSLGLTLQQVFAMLA</sequence>
<dbReference type="EMBL" id="GBXM01048949">
    <property type="protein sequence ID" value="JAH59628.1"/>
    <property type="molecule type" value="Transcribed_RNA"/>
</dbReference>
<organism evidence="1">
    <name type="scientific">Anguilla anguilla</name>
    <name type="common">European freshwater eel</name>
    <name type="synonym">Muraena anguilla</name>
    <dbReference type="NCBI Taxonomy" id="7936"/>
    <lineage>
        <taxon>Eukaryota</taxon>
        <taxon>Metazoa</taxon>
        <taxon>Chordata</taxon>
        <taxon>Craniata</taxon>
        <taxon>Vertebrata</taxon>
        <taxon>Euteleostomi</taxon>
        <taxon>Actinopterygii</taxon>
        <taxon>Neopterygii</taxon>
        <taxon>Teleostei</taxon>
        <taxon>Anguilliformes</taxon>
        <taxon>Anguillidae</taxon>
        <taxon>Anguilla</taxon>
    </lineage>
</organism>
<evidence type="ECO:0000313" key="1">
    <source>
        <dbReference type="EMBL" id="JAH59628.1"/>
    </source>
</evidence>
<dbReference type="AlphaFoldDB" id="A0A0E9U3T2"/>